<proteinExistence type="predicted"/>
<evidence type="ECO:0000256" key="1">
    <source>
        <dbReference type="SAM" id="Phobius"/>
    </source>
</evidence>
<protein>
    <submittedName>
        <fullName evidence="2">Uncharacterized protein</fullName>
    </submittedName>
</protein>
<comment type="caution">
    <text evidence="2">The sequence shown here is derived from an EMBL/GenBank/DDBJ whole genome shotgun (WGS) entry which is preliminary data.</text>
</comment>
<reference evidence="2 3" key="1">
    <citation type="submission" date="2018-06" db="EMBL/GenBank/DDBJ databases">
        <title>Chryseolinea flavus sp. nov., a member of the phylum Bacteroidetes isolated from soil.</title>
        <authorList>
            <person name="Li Y."/>
            <person name="Wang J."/>
        </authorList>
    </citation>
    <scope>NUCLEOTIDE SEQUENCE [LARGE SCALE GENOMIC DNA]</scope>
    <source>
        <strain evidence="2 3">SDU1-6</strain>
    </source>
</reference>
<name>A0A364Y637_9BACT</name>
<organism evidence="2 3">
    <name type="scientific">Pseudochryseolinea flava</name>
    <dbReference type="NCBI Taxonomy" id="2059302"/>
    <lineage>
        <taxon>Bacteria</taxon>
        <taxon>Pseudomonadati</taxon>
        <taxon>Bacteroidota</taxon>
        <taxon>Cytophagia</taxon>
        <taxon>Cytophagales</taxon>
        <taxon>Fulvivirgaceae</taxon>
        <taxon>Pseudochryseolinea</taxon>
    </lineage>
</organism>
<keyword evidence="1" id="KW-1133">Transmembrane helix</keyword>
<evidence type="ECO:0000313" key="2">
    <source>
        <dbReference type="EMBL" id="RAW02302.1"/>
    </source>
</evidence>
<feature type="transmembrane region" description="Helical" evidence="1">
    <location>
        <begin position="128"/>
        <end position="149"/>
    </location>
</feature>
<feature type="transmembrane region" description="Helical" evidence="1">
    <location>
        <begin position="40"/>
        <end position="64"/>
    </location>
</feature>
<evidence type="ECO:0000313" key="3">
    <source>
        <dbReference type="Proteomes" id="UP000251889"/>
    </source>
</evidence>
<dbReference type="RefSeq" id="WP_112746125.1">
    <property type="nucleotide sequence ID" value="NZ_QMFY01000002.1"/>
</dbReference>
<feature type="transmembrane region" description="Helical" evidence="1">
    <location>
        <begin position="15"/>
        <end position="33"/>
    </location>
</feature>
<dbReference type="Proteomes" id="UP000251889">
    <property type="component" value="Unassembled WGS sequence"/>
</dbReference>
<keyword evidence="1" id="KW-0812">Transmembrane</keyword>
<gene>
    <name evidence="2" type="ORF">DQQ10_07145</name>
</gene>
<keyword evidence="1" id="KW-0472">Membrane</keyword>
<dbReference type="EMBL" id="QMFY01000002">
    <property type="protein sequence ID" value="RAW02302.1"/>
    <property type="molecule type" value="Genomic_DNA"/>
</dbReference>
<keyword evidence="3" id="KW-1185">Reference proteome</keyword>
<feature type="transmembrane region" description="Helical" evidence="1">
    <location>
        <begin position="76"/>
        <end position="101"/>
    </location>
</feature>
<sequence length="154" mass="17034">MTTYETHEPRHATDTFIFCLLYIIIIFIALQLTSVGQTKVMLMVLSLGVAVVTAIYALGILLMLKGTIFSHYALTQAVIFFVASELAVLTLTGTLPLFGLLTKMPVAEKSLDMTENLMKRLFIHRQKVALTHSIAGAGSAFCFILISMFSSRRK</sequence>
<dbReference type="AlphaFoldDB" id="A0A364Y637"/>
<accession>A0A364Y637</accession>